<dbReference type="CDD" id="cd00209">
    <property type="entry name" value="DHFR"/>
    <property type="match status" value="1"/>
</dbReference>
<dbReference type="PANTHER" id="PTHR48069">
    <property type="entry name" value="DIHYDROFOLATE REDUCTASE"/>
    <property type="match status" value="1"/>
</dbReference>
<evidence type="ECO:0000256" key="5">
    <source>
        <dbReference type="ARBA" id="ARBA00022857"/>
    </source>
</evidence>
<dbReference type="GO" id="GO:0050661">
    <property type="term" value="F:NADP binding"/>
    <property type="evidence" value="ECO:0007669"/>
    <property type="project" value="InterPro"/>
</dbReference>
<organism evidence="8 9">
    <name type="scientific">Candidatus Roizmanbacteria bacterium CG22_combo_CG10-13_8_21_14_all_38_20</name>
    <dbReference type="NCBI Taxonomy" id="1974862"/>
    <lineage>
        <taxon>Bacteria</taxon>
        <taxon>Candidatus Roizmaniibacteriota</taxon>
    </lineage>
</organism>
<dbReference type="Proteomes" id="UP000231246">
    <property type="component" value="Unassembled WGS sequence"/>
</dbReference>
<comment type="caution">
    <text evidence="8">The sequence shown here is derived from an EMBL/GenBank/DDBJ whole genome shotgun (WGS) entry which is preliminary data.</text>
</comment>
<dbReference type="GO" id="GO:0004146">
    <property type="term" value="F:dihydrofolate reductase activity"/>
    <property type="evidence" value="ECO:0007669"/>
    <property type="project" value="UniProtKB-EC"/>
</dbReference>
<dbReference type="InterPro" id="IPR024072">
    <property type="entry name" value="DHFR-like_dom_sf"/>
</dbReference>
<dbReference type="Gene3D" id="3.40.430.10">
    <property type="entry name" value="Dihydrofolate Reductase, subunit A"/>
    <property type="match status" value="1"/>
</dbReference>
<dbReference type="PROSITE" id="PS51330">
    <property type="entry name" value="DHFR_2"/>
    <property type="match status" value="1"/>
</dbReference>
<dbReference type="GO" id="GO:0046654">
    <property type="term" value="P:tetrahydrofolate biosynthetic process"/>
    <property type="evidence" value="ECO:0007669"/>
    <property type="project" value="UniProtKB-UniPathway"/>
</dbReference>
<protein>
    <recommendedName>
        <fullName evidence="3">dihydrofolate reductase</fullName>
        <ecNumber evidence="3">1.5.1.3</ecNumber>
    </recommendedName>
</protein>
<keyword evidence="5" id="KW-0521">NADP</keyword>
<feature type="non-terminal residue" evidence="8">
    <location>
        <position position="89"/>
    </location>
</feature>
<dbReference type="InterPro" id="IPR001796">
    <property type="entry name" value="DHFR_dom"/>
</dbReference>
<proteinExistence type="inferred from homology"/>
<keyword evidence="8" id="KW-0808">Transferase</keyword>
<evidence type="ECO:0000256" key="4">
    <source>
        <dbReference type="ARBA" id="ARBA00022563"/>
    </source>
</evidence>
<reference evidence="8 9" key="1">
    <citation type="submission" date="2017-09" db="EMBL/GenBank/DDBJ databases">
        <title>Depth-based differentiation of microbial function through sediment-hosted aquifers and enrichment of novel symbionts in the deep terrestrial subsurface.</title>
        <authorList>
            <person name="Probst A.J."/>
            <person name="Ladd B."/>
            <person name="Jarett J.K."/>
            <person name="Geller-Mcgrath D.E."/>
            <person name="Sieber C.M."/>
            <person name="Emerson J.B."/>
            <person name="Anantharaman K."/>
            <person name="Thomas B.C."/>
            <person name="Malmstrom R."/>
            <person name="Stieglmeier M."/>
            <person name="Klingl A."/>
            <person name="Woyke T."/>
            <person name="Ryan C.M."/>
            <person name="Banfield J.F."/>
        </authorList>
    </citation>
    <scope>NUCLEOTIDE SEQUENCE [LARGE SCALE GENOMIC DNA]</scope>
    <source>
        <strain evidence="8">CG22_combo_CG10-13_8_21_14_all_38_20</strain>
    </source>
</reference>
<dbReference type="EMBL" id="PCTA01000026">
    <property type="protein sequence ID" value="PIP61489.1"/>
    <property type="molecule type" value="Genomic_DNA"/>
</dbReference>
<keyword evidence="6" id="KW-0560">Oxidoreductase</keyword>
<dbReference type="GO" id="GO:0046452">
    <property type="term" value="P:dihydrofolate metabolic process"/>
    <property type="evidence" value="ECO:0007669"/>
    <property type="project" value="TreeGrafter"/>
</dbReference>
<dbReference type="Pfam" id="PF00186">
    <property type="entry name" value="DHFR_1"/>
    <property type="match status" value="1"/>
</dbReference>
<evidence type="ECO:0000313" key="9">
    <source>
        <dbReference type="Proteomes" id="UP000231246"/>
    </source>
</evidence>
<dbReference type="UniPathway" id="UPA00077">
    <property type="reaction ID" value="UER00158"/>
</dbReference>
<evidence type="ECO:0000259" key="7">
    <source>
        <dbReference type="PROSITE" id="PS51330"/>
    </source>
</evidence>
<keyword evidence="8" id="KW-0418">Kinase</keyword>
<dbReference type="GO" id="GO:0016301">
    <property type="term" value="F:kinase activity"/>
    <property type="evidence" value="ECO:0007669"/>
    <property type="project" value="UniProtKB-KW"/>
</dbReference>
<evidence type="ECO:0000256" key="1">
    <source>
        <dbReference type="ARBA" id="ARBA00004903"/>
    </source>
</evidence>
<dbReference type="GO" id="GO:0006730">
    <property type="term" value="P:one-carbon metabolic process"/>
    <property type="evidence" value="ECO:0007669"/>
    <property type="project" value="UniProtKB-KW"/>
</dbReference>
<dbReference type="PANTHER" id="PTHR48069:SF3">
    <property type="entry name" value="DIHYDROFOLATE REDUCTASE"/>
    <property type="match status" value="1"/>
</dbReference>
<dbReference type="SUPFAM" id="SSF53597">
    <property type="entry name" value="Dihydrofolate reductase-like"/>
    <property type="match status" value="1"/>
</dbReference>
<sequence length="89" mass="9976">MLNIIAAIGNNRELGKDNKLLWHIPGELPRFKQLTSHHPVIMGRKTYESIGRVLPERTNIVLTSKLQTANSKQQDLIFATNISSALEIA</sequence>
<dbReference type="EC" id="1.5.1.3" evidence="3"/>
<gene>
    <name evidence="8" type="ORF">COW99_04280</name>
</gene>
<accession>A0A2H0BVB6</accession>
<name>A0A2H0BVB6_9BACT</name>
<keyword evidence="4" id="KW-0554">One-carbon metabolism</keyword>
<dbReference type="GO" id="GO:0046655">
    <property type="term" value="P:folic acid metabolic process"/>
    <property type="evidence" value="ECO:0007669"/>
    <property type="project" value="TreeGrafter"/>
</dbReference>
<dbReference type="AlphaFoldDB" id="A0A2H0BVB6"/>
<dbReference type="PRINTS" id="PR00070">
    <property type="entry name" value="DHFR"/>
</dbReference>
<dbReference type="InterPro" id="IPR012259">
    <property type="entry name" value="DHFR"/>
</dbReference>
<comment type="pathway">
    <text evidence="1">Cofactor biosynthesis; tetrahydrofolate biosynthesis; 5,6,7,8-tetrahydrofolate from 7,8-dihydrofolate: step 1/1.</text>
</comment>
<feature type="domain" description="DHFR" evidence="7">
    <location>
        <begin position="1"/>
        <end position="89"/>
    </location>
</feature>
<evidence type="ECO:0000256" key="6">
    <source>
        <dbReference type="ARBA" id="ARBA00023002"/>
    </source>
</evidence>
<evidence type="ECO:0000256" key="3">
    <source>
        <dbReference type="ARBA" id="ARBA00012856"/>
    </source>
</evidence>
<evidence type="ECO:0000313" key="8">
    <source>
        <dbReference type="EMBL" id="PIP61489.1"/>
    </source>
</evidence>
<evidence type="ECO:0000256" key="2">
    <source>
        <dbReference type="ARBA" id="ARBA00009539"/>
    </source>
</evidence>
<dbReference type="GO" id="GO:0005829">
    <property type="term" value="C:cytosol"/>
    <property type="evidence" value="ECO:0007669"/>
    <property type="project" value="TreeGrafter"/>
</dbReference>
<comment type="similarity">
    <text evidence="2">Belongs to the dihydrofolate reductase family.</text>
</comment>